<dbReference type="KEGG" id="dva:DAD186_14050"/>
<evidence type="ECO:0008006" key="4">
    <source>
        <dbReference type="Google" id="ProtNLM"/>
    </source>
</evidence>
<dbReference type="AlphaFoldDB" id="A0A1B0ZIY6"/>
<accession>A0A1B0ZIY6</accession>
<proteinExistence type="predicted"/>
<evidence type="ECO:0000313" key="2">
    <source>
        <dbReference type="EMBL" id="ANP27955.1"/>
    </source>
</evidence>
<evidence type="ECO:0000313" key="3">
    <source>
        <dbReference type="Proteomes" id="UP000092596"/>
    </source>
</evidence>
<feature type="compositionally biased region" description="Gly residues" evidence="1">
    <location>
        <begin position="242"/>
        <end position="251"/>
    </location>
</feature>
<gene>
    <name evidence="2" type="ORF">DAD186_14050</name>
</gene>
<dbReference type="STRING" id="1630135.DAD186_14050"/>
<dbReference type="Pfam" id="PF08843">
    <property type="entry name" value="AbiEii"/>
    <property type="match status" value="1"/>
</dbReference>
<sequence>MNSRQERFSHALQFEVAHTCLEAIGRTGGFALAGSGAIREHELISRPTEDVDLFTTHEFRPEFQNSIDRARVGLEARGFTVEVIQRLEEFCRLRVEADNGQETLVDMAMDWRENPPTVLDVGQVLALDDAVRSKVLALYSRGEARDFLDVAAVVEHGWQGARLLELAEAGDPGFDRNHFAHRLREVAFVDLREVEAYEVTREELEAIQRRLVGWADAITQGNKSTTRNLVPPQPWDEPGVFPGNGGIGPSF</sequence>
<dbReference type="EMBL" id="CP012117">
    <property type="protein sequence ID" value="ANP27955.1"/>
    <property type="molecule type" value="Genomic_DNA"/>
</dbReference>
<organism evidence="2 3">
    <name type="scientific">Dermabacter vaginalis</name>
    <dbReference type="NCBI Taxonomy" id="1630135"/>
    <lineage>
        <taxon>Bacteria</taxon>
        <taxon>Bacillati</taxon>
        <taxon>Actinomycetota</taxon>
        <taxon>Actinomycetes</taxon>
        <taxon>Micrococcales</taxon>
        <taxon>Dermabacteraceae</taxon>
        <taxon>Dermabacter</taxon>
    </lineage>
</organism>
<reference evidence="2 3" key="1">
    <citation type="submission" date="2015-06" db="EMBL/GenBank/DDBJ databases">
        <title>Investigation of pathophysiology for high-risk pregnancy and development of treatment modality based on it.</title>
        <authorList>
            <person name="Kim B.-C."/>
            <person name="Lim S."/>
        </authorList>
    </citation>
    <scope>NUCLEOTIDE SEQUENCE [LARGE SCALE GENOMIC DNA]</scope>
    <source>
        <strain evidence="2 3">AD1-86</strain>
    </source>
</reference>
<dbReference type="PATRIC" id="fig|1630135.4.peg.1407"/>
<name>A0A1B0ZIY6_9MICO</name>
<protein>
    <recommendedName>
        <fullName evidence="4">Nucleotidyl transferase AbiEii/AbiGii toxin family protein</fullName>
    </recommendedName>
</protein>
<dbReference type="RefSeq" id="WP_052126949.1">
    <property type="nucleotide sequence ID" value="NZ_CP012117.1"/>
</dbReference>
<evidence type="ECO:0000256" key="1">
    <source>
        <dbReference type="SAM" id="MobiDB-lite"/>
    </source>
</evidence>
<dbReference type="Proteomes" id="UP000092596">
    <property type="component" value="Chromosome"/>
</dbReference>
<dbReference type="InterPro" id="IPR014942">
    <property type="entry name" value="AbiEii"/>
</dbReference>
<feature type="region of interest" description="Disordered" evidence="1">
    <location>
        <begin position="223"/>
        <end position="251"/>
    </location>
</feature>